<comment type="caution">
    <text evidence="1">The sequence shown here is derived from an EMBL/GenBank/DDBJ whole genome shotgun (WGS) entry which is preliminary data.</text>
</comment>
<sequence length="55" mass="5861">MGVLVLSPSLVEGAFGIQLDPCTLVQCIAECKKILHEKSLVQLVLHALEENTASA</sequence>
<reference evidence="1 2" key="1">
    <citation type="journal article" date="2019" name="Genome Biol. Evol.">
        <title>Insights into the evolution of the New World diploid cottons (Gossypium, subgenus Houzingenia) based on genome sequencing.</title>
        <authorList>
            <person name="Grover C.E."/>
            <person name="Arick M.A. 2nd"/>
            <person name="Thrash A."/>
            <person name="Conover J.L."/>
            <person name="Sanders W.S."/>
            <person name="Peterson D.G."/>
            <person name="Frelichowski J.E."/>
            <person name="Scheffler J.A."/>
            <person name="Scheffler B.E."/>
            <person name="Wendel J.F."/>
        </authorList>
    </citation>
    <scope>NUCLEOTIDE SEQUENCE [LARGE SCALE GENOMIC DNA]</scope>
    <source>
        <strain evidence="1">0</strain>
        <tissue evidence="1">Leaf</tissue>
    </source>
</reference>
<dbReference type="EMBL" id="JABFAD010000004">
    <property type="protein sequence ID" value="MBA0796038.1"/>
    <property type="molecule type" value="Genomic_DNA"/>
</dbReference>
<keyword evidence="2" id="KW-1185">Reference proteome</keyword>
<gene>
    <name evidence="1" type="ORF">Gohar_006838</name>
</gene>
<dbReference type="AlphaFoldDB" id="A0A7J9GFC8"/>
<evidence type="ECO:0000313" key="2">
    <source>
        <dbReference type="Proteomes" id="UP000593560"/>
    </source>
</evidence>
<protein>
    <submittedName>
        <fullName evidence="1">Uncharacterized protein</fullName>
    </submittedName>
</protein>
<organism evidence="1 2">
    <name type="scientific">Gossypium harknessii</name>
    <dbReference type="NCBI Taxonomy" id="34285"/>
    <lineage>
        <taxon>Eukaryota</taxon>
        <taxon>Viridiplantae</taxon>
        <taxon>Streptophyta</taxon>
        <taxon>Embryophyta</taxon>
        <taxon>Tracheophyta</taxon>
        <taxon>Spermatophyta</taxon>
        <taxon>Magnoliopsida</taxon>
        <taxon>eudicotyledons</taxon>
        <taxon>Gunneridae</taxon>
        <taxon>Pentapetalae</taxon>
        <taxon>rosids</taxon>
        <taxon>malvids</taxon>
        <taxon>Malvales</taxon>
        <taxon>Malvaceae</taxon>
        <taxon>Malvoideae</taxon>
        <taxon>Gossypium</taxon>
    </lineage>
</organism>
<name>A0A7J9GFC8_9ROSI</name>
<proteinExistence type="predicted"/>
<evidence type="ECO:0000313" key="1">
    <source>
        <dbReference type="EMBL" id="MBA0796038.1"/>
    </source>
</evidence>
<accession>A0A7J9GFC8</accession>
<dbReference type="OrthoDB" id="1514813at2759"/>
<dbReference type="Proteomes" id="UP000593560">
    <property type="component" value="Unassembled WGS sequence"/>
</dbReference>